<dbReference type="GO" id="GO:0003677">
    <property type="term" value="F:DNA binding"/>
    <property type="evidence" value="ECO:0007669"/>
    <property type="project" value="InterPro"/>
</dbReference>
<dbReference type="EMBL" id="CP019236">
    <property type="protein sequence ID" value="APW38475.1"/>
    <property type="molecule type" value="Genomic_DNA"/>
</dbReference>
<keyword evidence="3" id="KW-1185">Reference proteome</keyword>
<evidence type="ECO:0000313" key="3">
    <source>
        <dbReference type="Proteomes" id="UP000186609"/>
    </source>
</evidence>
<dbReference type="Proteomes" id="UP000186609">
    <property type="component" value="Chromosome"/>
</dbReference>
<dbReference type="AlphaFoldDB" id="A0A1P8JXL9"/>
<dbReference type="RefSeq" id="WP_076200354.1">
    <property type="nucleotide sequence ID" value="NZ_CP019236.1"/>
</dbReference>
<name>A0A1P8JXL9_9BURK</name>
<proteinExistence type="predicted"/>
<dbReference type="OrthoDB" id="6693632at2"/>
<evidence type="ECO:0000256" key="1">
    <source>
        <dbReference type="SAM" id="MobiDB-lite"/>
    </source>
</evidence>
<organism evidence="2 3">
    <name type="scientific">Rhodoferax koreensis</name>
    <dbReference type="NCBI Taxonomy" id="1842727"/>
    <lineage>
        <taxon>Bacteria</taxon>
        <taxon>Pseudomonadati</taxon>
        <taxon>Pseudomonadota</taxon>
        <taxon>Betaproteobacteria</taxon>
        <taxon>Burkholderiales</taxon>
        <taxon>Comamonadaceae</taxon>
        <taxon>Rhodoferax</taxon>
    </lineage>
</organism>
<feature type="region of interest" description="Disordered" evidence="1">
    <location>
        <begin position="55"/>
        <end position="75"/>
    </location>
</feature>
<protein>
    <submittedName>
        <fullName evidence="2">Uncharacterized protein</fullName>
    </submittedName>
</protein>
<dbReference type="InterPro" id="IPR010982">
    <property type="entry name" value="Lambda_DNA-bd_dom_sf"/>
</dbReference>
<dbReference type="Gene3D" id="1.10.260.40">
    <property type="entry name" value="lambda repressor-like DNA-binding domains"/>
    <property type="match status" value="1"/>
</dbReference>
<accession>A0A1P8JXL9</accession>
<gene>
    <name evidence="2" type="ORF">RD110_15750</name>
</gene>
<dbReference type="STRING" id="1842727.RD110_15750"/>
<sequence>MLKTKAIELLGGSISAAADAIGVSYQAVDKWPDELPARIADRVLAVQARKHLSPELIGEEGAAPTEAPSASRALR</sequence>
<reference evidence="2 3" key="1">
    <citation type="submission" date="2017-01" db="EMBL/GenBank/DDBJ databases">
        <authorList>
            <person name="Mah S.A."/>
            <person name="Swanson W.J."/>
            <person name="Moy G.W."/>
            <person name="Vacquier V.D."/>
        </authorList>
    </citation>
    <scope>NUCLEOTIDE SEQUENCE [LARGE SCALE GENOMIC DNA]</scope>
    <source>
        <strain evidence="2 3">DCY110</strain>
    </source>
</reference>
<dbReference type="KEGG" id="rhy:RD110_15750"/>
<evidence type="ECO:0000313" key="2">
    <source>
        <dbReference type="EMBL" id="APW38475.1"/>
    </source>
</evidence>